<gene>
    <name evidence="2" type="ORF">PLOB_00003449</name>
</gene>
<reference evidence="2 3" key="1">
    <citation type="submission" date="2022-05" db="EMBL/GenBank/DDBJ databases">
        <authorList>
            <consortium name="Genoscope - CEA"/>
            <person name="William W."/>
        </authorList>
    </citation>
    <scope>NUCLEOTIDE SEQUENCE [LARGE SCALE GENOMIC DNA]</scope>
</reference>
<dbReference type="Proteomes" id="UP001159405">
    <property type="component" value="Unassembled WGS sequence"/>
</dbReference>
<evidence type="ECO:0000313" key="2">
    <source>
        <dbReference type="EMBL" id="CAH3159081.1"/>
    </source>
</evidence>
<name>A0ABN8QCH2_9CNID</name>
<keyword evidence="3" id="KW-1185">Reference proteome</keyword>
<protein>
    <submittedName>
        <fullName evidence="2">Uncharacterized protein</fullName>
    </submittedName>
</protein>
<dbReference type="PANTHER" id="PTHR47018">
    <property type="entry name" value="CXC DOMAIN-CONTAINING PROTEIN-RELATED"/>
    <property type="match status" value="1"/>
</dbReference>
<sequence>MLFNTSIRRRCSEATGSAYYHSRDREPPLPIYLGLMTHAEARKRTLVDKLYSLGLSISYDRVLELSTDLGNTVCSRFESEGVVFPPKLNKGSFTTAAMDNIDHNQSSTTTQGAFHETGISLFQHPSHDSSGEARDVVSIDNQPSKRKRLSQLPDSYTLVKPVILPKNEPIVPPLQVSFVSNYLEMTQALSMECKWLEHVRDEVNKDNGRDKESFMGSISRKSSPASRSIGYDLAAPALSRGGCLPSYDLSYNGRSC</sequence>
<feature type="region of interest" description="Disordered" evidence="1">
    <location>
        <begin position="207"/>
        <end position="227"/>
    </location>
</feature>
<organism evidence="2 3">
    <name type="scientific">Porites lobata</name>
    <dbReference type="NCBI Taxonomy" id="104759"/>
    <lineage>
        <taxon>Eukaryota</taxon>
        <taxon>Metazoa</taxon>
        <taxon>Cnidaria</taxon>
        <taxon>Anthozoa</taxon>
        <taxon>Hexacorallia</taxon>
        <taxon>Scleractinia</taxon>
        <taxon>Fungiina</taxon>
        <taxon>Poritidae</taxon>
        <taxon>Porites</taxon>
    </lineage>
</organism>
<evidence type="ECO:0000256" key="1">
    <source>
        <dbReference type="SAM" id="MobiDB-lite"/>
    </source>
</evidence>
<feature type="compositionally biased region" description="Basic and acidic residues" evidence="1">
    <location>
        <begin position="125"/>
        <end position="137"/>
    </location>
</feature>
<dbReference type="EMBL" id="CALNXK010000113">
    <property type="protein sequence ID" value="CAH3159081.1"/>
    <property type="molecule type" value="Genomic_DNA"/>
</dbReference>
<feature type="region of interest" description="Disordered" evidence="1">
    <location>
        <begin position="122"/>
        <end position="148"/>
    </location>
</feature>
<accession>A0ABN8QCH2</accession>
<evidence type="ECO:0000313" key="3">
    <source>
        <dbReference type="Proteomes" id="UP001159405"/>
    </source>
</evidence>
<comment type="caution">
    <text evidence="2">The sequence shown here is derived from an EMBL/GenBank/DDBJ whole genome shotgun (WGS) entry which is preliminary data.</text>
</comment>
<proteinExistence type="predicted"/>
<feature type="compositionally biased region" description="Low complexity" evidence="1">
    <location>
        <begin position="217"/>
        <end position="227"/>
    </location>
</feature>